<dbReference type="InterPro" id="IPR013155">
    <property type="entry name" value="M/V/L/I-tRNA-synth_anticd-bd"/>
</dbReference>
<name>A0A381Y8A7_9ZZZZ</name>
<dbReference type="EMBL" id="UINC01017616">
    <property type="protein sequence ID" value="SVA73244.1"/>
    <property type="molecule type" value="Genomic_DNA"/>
</dbReference>
<dbReference type="InterPro" id="IPR033708">
    <property type="entry name" value="Anticodon_Ile_BEm"/>
</dbReference>
<dbReference type="Gene3D" id="3.90.740.10">
    <property type="entry name" value="Valyl/Leucyl/Isoleucyl-tRNA synthetase, editing domain"/>
    <property type="match status" value="1"/>
</dbReference>
<dbReference type="GO" id="GO:0000049">
    <property type="term" value="F:tRNA binding"/>
    <property type="evidence" value="ECO:0007669"/>
    <property type="project" value="InterPro"/>
</dbReference>
<dbReference type="GO" id="GO:0005524">
    <property type="term" value="F:ATP binding"/>
    <property type="evidence" value="ECO:0007669"/>
    <property type="project" value="UniProtKB-KW"/>
</dbReference>
<accession>A0A381Y8A7</accession>
<dbReference type="HAMAP" id="MF_02002">
    <property type="entry name" value="Ile_tRNA_synth_type1"/>
    <property type="match status" value="1"/>
</dbReference>
<proteinExistence type="inferred from homology"/>
<reference evidence="13" key="1">
    <citation type="submission" date="2018-05" db="EMBL/GenBank/DDBJ databases">
        <authorList>
            <person name="Lanie J.A."/>
            <person name="Ng W.-L."/>
            <person name="Kazmierczak K.M."/>
            <person name="Andrzejewski T.M."/>
            <person name="Davidsen T.M."/>
            <person name="Wayne K.J."/>
            <person name="Tettelin H."/>
            <person name="Glass J.I."/>
            <person name="Rusch D."/>
            <person name="Podicherti R."/>
            <person name="Tsui H.-C.T."/>
            <person name="Winkler M.E."/>
        </authorList>
    </citation>
    <scope>NUCLEOTIDE SEQUENCE</scope>
</reference>
<dbReference type="InterPro" id="IPR010663">
    <property type="entry name" value="Znf_FPG/IleRS"/>
</dbReference>
<dbReference type="Pfam" id="PF08264">
    <property type="entry name" value="Anticodon_1"/>
    <property type="match status" value="1"/>
</dbReference>
<dbReference type="InterPro" id="IPR002300">
    <property type="entry name" value="aa-tRNA-synth_Ia"/>
</dbReference>
<dbReference type="Pfam" id="PF06827">
    <property type="entry name" value="zf-FPG_IleRS"/>
    <property type="match status" value="1"/>
</dbReference>
<evidence type="ECO:0000256" key="2">
    <source>
        <dbReference type="ARBA" id="ARBA00022490"/>
    </source>
</evidence>
<sequence>MTMDYKETLNLPETDFPMRANLVKREPEILAQWEKDNVYASIREKLKGKPKFVFHDGPPYANGHIHMGHALNKILKDFIVRFMTMRGYDATFIPGWDCHGLPIEHQVTKEQREKKKTPSKSEIRKLCREYAGRFVDIQAQEFKRLGVFADWENPYLTMSYSYEAAIVEELGKFAINGSVFNGLKPVHWCTSCRTALAEAEVEYADHQSPTIYVKFPVKSGLNGQLGNIDPTKVNFVIWTTTPWTLPANLAVCLHPEFQYSAVEIGGEVYVVAEKLLSKLVSEWDIKEHKVLGSCLGKKLEEVICRHPFIDRDSRVVLGNHVTLEQGTGCVHTAPGHGQEDYVVGQKYNLETYNPVDDGGVFKSEVAEFGGLFVRKANPLIVEKLREDGYLIHDNKVNHSYPHCWRCHQPIIFRATSQWFISMDTNELRDQALNAIREIKWIPSWGEDRIFSMVENRPDWCISRQRAWGVPITLFNCVSCNEMLRSPEVFSHIVNLVKKYGADFWFEKDSLELLPEGTTCPCGGKEFSKTNDILDVWFDSGVSHASVLEGDPNLDWPADLYLEGSDQHRGWFHSSLLESIGTRGKAPYKAALTHGYVVDGKGKKMSKSAGNVIAPQKIIDQYGAEILRLWVASENYREDIRVSQEILKRLTEAYRKIRNTFRYLLGNLYDFDLASDSVPAEDLLEIDKYILYRFKLLNEKIIKAFENYEFHVFYHSFYNFCVVDLSAFYLDILKDRLYTYPKKSKARRSGQTVLNELLTGMTRLMAPVLSFTAEEVWSYFSHSDGKSVHMNSFTDSIDVSVDEGFICKWDMLTDLKSEVSKALELCRREKVIGHSLDAQVRLVLPSNVSSVLGGECSDLKFIFIVSSVEVVKALDNEGKVYSSEKMKGLEIGVSRMGGEKCERCWNYFKEDSSDKGEHSTICFRCIKNLELTRA</sequence>
<feature type="domain" description="Methionyl/Valyl/Leucyl/Isoleucyl-tRNA synthetase anticodon-binding" evidence="12">
    <location>
        <begin position="686"/>
        <end position="840"/>
    </location>
</feature>
<dbReference type="SUPFAM" id="SSF50677">
    <property type="entry name" value="ValRS/IleRS/LeuRS editing domain"/>
    <property type="match status" value="1"/>
</dbReference>
<organism evidence="13">
    <name type="scientific">marine metagenome</name>
    <dbReference type="NCBI Taxonomy" id="408172"/>
    <lineage>
        <taxon>unclassified sequences</taxon>
        <taxon>metagenomes</taxon>
        <taxon>ecological metagenomes</taxon>
    </lineage>
</organism>
<comment type="catalytic activity">
    <reaction evidence="9">
        <text>tRNA(Ile) + L-isoleucine + ATP = L-isoleucyl-tRNA(Ile) + AMP + diphosphate</text>
        <dbReference type="Rhea" id="RHEA:11060"/>
        <dbReference type="Rhea" id="RHEA-COMP:9666"/>
        <dbReference type="Rhea" id="RHEA-COMP:9695"/>
        <dbReference type="ChEBI" id="CHEBI:30616"/>
        <dbReference type="ChEBI" id="CHEBI:33019"/>
        <dbReference type="ChEBI" id="CHEBI:58045"/>
        <dbReference type="ChEBI" id="CHEBI:78442"/>
        <dbReference type="ChEBI" id="CHEBI:78528"/>
        <dbReference type="ChEBI" id="CHEBI:456215"/>
        <dbReference type="EC" id="6.1.1.5"/>
    </reaction>
</comment>
<dbReference type="PANTHER" id="PTHR42765">
    <property type="entry name" value="SOLEUCYL-TRNA SYNTHETASE"/>
    <property type="match status" value="1"/>
</dbReference>
<evidence type="ECO:0000256" key="7">
    <source>
        <dbReference type="ARBA" id="ARBA00023146"/>
    </source>
</evidence>
<gene>
    <name evidence="13" type="ORF">METZ01_LOCUS126098</name>
</gene>
<dbReference type="PANTHER" id="PTHR42765:SF1">
    <property type="entry name" value="ISOLEUCINE--TRNA LIGASE, MITOCHONDRIAL"/>
    <property type="match status" value="1"/>
</dbReference>
<evidence type="ECO:0000256" key="9">
    <source>
        <dbReference type="ARBA" id="ARBA00048359"/>
    </source>
</evidence>
<evidence type="ECO:0000313" key="13">
    <source>
        <dbReference type="EMBL" id="SVA73244.1"/>
    </source>
</evidence>
<dbReference type="CDD" id="cd07960">
    <property type="entry name" value="Anticodon_Ia_Ile_BEm"/>
    <property type="match status" value="1"/>
</dbReference>
<dbReference type="GO" id="GO:0006428">
    <property type="term" value="P:isoleucyl-tRNA aminoacylation"/>
    <property type="evidence" value="ECO:0007669"/>
    <property type="project" value="InterPro"/>
</dbReference>
<evidence type="ECO:0000259" key="12">
    <source>
        <dbReference type="Pfam" id="PF08264"/>
    </source>
</evidence>
<dbReference type="GO" id="GO:0004822">
    <property type="term" value="F:isoleucine-tRNA ligase activity"/>
    <property type="evidence" value="ECO:0007669"/>
    <property type="project" value="UniProtKB-EC"/>
</dbReference>
<evidence type="ECO:0000256" key="6">
    <source>
        <dbReference type="ARBA" id="ARBA00022917"/>
    </source>
</evidence>
<dbReference type="EC" id="6.1.1.5" evidence="1"/>
<dbReference type="InterPro" id="IPR009008">
    <property type="entry name" value="Val/Leu/Ile-tRNA-synth_edit"/>
</dbReference>
<dbReference type="SUPFAM" id="SSF52374">
    <property type="entry name" value="Nucleotidylyl transferase"/>
    <property type="match status" value="1"/>
</dbReference>
<feature type="domain" description="Zinc finger FPG/IleRS-type" evidence="11">
    <location>
        <begin position="897"/>
        <end position="927"/>
    </location>
</feature>
<dbReference type="Gene3D" id="1.10.730.20">
    <property type="match status" value="1"/>
</dbReference>
<dbReference type="Gene3D" id="1.10.10.830">
    <property type="entry name" value="Ile-tRNA synthetase CP2 domain-like"/>
    <property type="match status" value="1"/>
</dbReference>
<feature type="domain" description="Aminoacyl-tRNA synthetase class Ia" evidence="10">
    <location>
        <begin position="29"/>
        <end position="642"/>
    </location>
</feature>
<dbReference type="PROSITE" id="PS00178">
    <property type="entry name" value="AA_TRNA_LIGASE_I"/>
    <property type="match status" value="1"/>
</dbReference>
<protein>
    <recommendedName>
        <fullName evidence="1">isoleucine--tRNA ligase</fullName>
        <ecNumber evidence="1">6.1.1.5</ecNumber>
    </recommendedName>
    <alternativeName>
        <fullName evidence="8">Isoleucyl-tRNA synthetase</fullName>
    </alternativeName>
</protein>
<keyword evidence="5" id="KW-0067">ATP-binding</keyword>
<evidence type="ECO:0000256" key="3">
    <source>
        <dbReference type="ARBA" id="ARBA00022598"/>
    </source>
</evidence>
<evidence type="ECO:0000256" key="5">
    <source>
        <dbReference type="ARBA" id="ARBA00022840"/>
    </source>
</evidence>
<dbReference type="FunFam" id="3.40.50.620:FF:000152">
    <property type="entry name" value="Isoleucine--tRNA ligase"/>
    <property type="match status" value="1"/>
</dbReference>
<dbReference type="Pfam" id="PF00133">
    <property type="entry name" value="tRNA-synt_1"/>
    <property type="match status" value="1"/>
</dbReference>
<dbReference type="SUPFAM" id="SSF47323">
    <property type="entry name" value="Anticodon-binding domain of a subclass of class I aminoacyl-tRNA synthetases"/>
    <property type="match status" value="1"/>
</dbReference>
<keyword evidence="7" id="KW-0030">Aminoacyl-tRNA synthetase</keyword>
<dbReference type="Gene3D" id="3.40.50.620">
    <property type="entry name" value="HUPs"/>
    <property type="match status" value="2"/>
</dbReference>
<dbReference type="InterPro" id="IPR014729">
    <property type="entry name" value="Rossmann-like_a/b/a_fold"/>
</dbReference>
<dbReference type="InterPro" id="IPR050081">
    <property type="entry name" value="Ile-tRNA_ligase"/>
</dbReference>
<dbReference type="InterPro" id="IPR009080">
    <property type="entry name" value="tRNAsynth_Ia_anticodon-bd"/>
</dbReference>
<keyword evidence="2" id="KW-0963">Cytoplasm</keyword>
<evidence type="ECO:0000256" key="8">
    <source>
        <dbReference type="ARBA" id="ARBA00032665"/>
    </source>
</evidence>
<dbReference type="CDD" id="cd00818">
    <property type="entry name" value="IleRS_core"/>
    <property type="match status" value="1"/>
</dbReference>
<dbReference type="InterPro" id="IPR023585">
    <property type="entry name" value="Ile-tRNA-ligase_type1"/>
</dbReference>
<dbReference type="FunFam" id="1.10.730.20:FF:000001">
    <property type="entry name" value="Isoleucine--tRNA ligase"/>
    <property type="match status" value="1"/>
</dbReference>
<keyword evidence="4" id="KW-0547">Nucleotide-binding</keyword>
<dbReference type="PRINTS" id="PR00984">
    <property type="entry name" value="TRNASYNTHILE"/>
</dbReference>
<dbReference type="NCBIfam" id="TIGR00392">
    <property type="entry name" value="ileS"/>
    <property type="match status" value="1"/>
</dbReference>
<evidence type="ECO:0000256" key="1">
    <source>
        <dbReference type="ARBA" id="ARBA00013165"/>
    </source>
</evidence>
<dbReference type="GO" id="GO:0005829">
    <property type="term" value="C:cytosol"/>
    <property type="evidence" value="ECO:0007669"/>
    <property type="project" value="TreeGrafter"/>
</dbReference>
<dbReference type="InterPro" id="IPR002301">
    <property type="entry name" value="Ile-tRNA-ligase"/>
</dbReference>
<dbReference type="GO" id="GO:0002161">
    <property type="term" value="F:aminoacyl-tRNA deacylase activity"/>
    <property type="evidence" value="ECO:0007669"/>
    <property type="project" value="InterPro"/>
</dbReference>
<keyword evidence="6" id="KW-0648">Protein biosynthesis</keyword>
<evidence type="ECO:0000259" key="10">
    <source>
        <dbReference type="Pfam" id="PF00133"/>
    </source>
</evidence>
<keyword evidence="3" id="KW-0436">Ligase</keyword>
<dbReference type="AlphaFoldDB" id="A0A381Y8A7"/>
<evidence type="ECO:0000259" key="11">
    <source>
        <dbReference type="Pfam" id="PF06827"/>
    </source>
</evidence>
<evidence type="ECO:0000256" key="4">
    <source>
        <dbReference type="ARBA" id="ARBA00022741"/>
    </source>
</evidence>
<dbReference type="InterPro" id="IPR001412">
    <property type="entry name" value="aa-tRNA-synth_I_CS"/>
</dbReference>